<organism evidence="2">
    <name type="scientific">Echinococcus canadensis</name>
    <dbReference type="NCBI Taxonomy" id="519352"/>
    <lineage>
        <taxon>Eukaryota</taxon>
        <taxon>Metazoa</taxon>
        <taxon>Spiralia</taxon>
        <taxon>Lophotrochozoa</taxon>
        <taxon>Platyhelminthes</taxon>
        <taxon>Cestoda</taxon>
        <taxon>Eucestoda</taxon>
        <taxon>Cyclophyllidea</taxon>
        <taxon>Taeniidae</taxon>
        <taxon>Echinococcus</taxon>
        <taxon>Echinococcus canadensis group</taxon>
    </lineage>
</organism>
<sequence>MRTYILLSLALVAFVAVVQAKAEPERCKCLITRKLSEVRDFFRSDPLGQRLVALGRDLTAICQKLHLKIHEVLKKYVKDLSEEEEEEDDSK</sequence>
<reference evidence="2" key="1">
    <citation type="journal article" date="2005" name="Parasitology">
        <title>High polymorphism in genes encoding antigen B from human infecting strains of Echinococcus granulosus.</title>
        <authorList>
            <person name="Kamenetzky L."/>
            <person name="Muzulin P.M."/>
            <person name="Gutierrez A.M."/>
            <person name="Angel S.O."/>
            <person name="Zaha A."/>
            <person name="Guarnera E.A."/>
            <person name="Rosenzvit M.C."/>
        </authorList>
    </citation>
    <scope>NUCLEOTIDE SEQUENCE</scope>
    <source>
        <strain evidence="2">Pig</strain>
    </source>
</reference>
<protein>
    <submittedName>
        <fullName evidence="2">Antigen B subunit 4</fullName>
    </submittedName>
</protein>
<accession>Q6Q0G5</accession>
<gene>
    <name evidence="2" type="primary">AgB4</name>
</gene>
<feature type="chain" id="PRO_5004279746" evidence="1">
    <location>
        <begin position="21"/>
        <end position="91"/>
    </location>
</feature>
<evidence type="ECO:0000256" key="1">
    <source>
        <dbReference type="SAM" id="SignalP"/>
    </source>
</evidence>
<name>Q6Q0G5_9CEST</name>
<proteinExistence type="predicted"/>
<feature type="signal peptide" evidence="1">
    <location>
        <begin position="1"/>
        <end position="20"/>
    </location>
</feature>
<dbReference type="EMBL" id="AY569365">
    <property type="protein sequence ID" value="AAS88255.1"/>
    <property type="molecule type" value="Genomic_DNA"/>
</dbReference>
<keyword evidence="1" id="KW-0732">Signal</keyword>
<dbReference type="InterPro" id="IPR008860">
    <property type="entry name" value="Taeniidae_ag"/>
</dbReference>
<evidence type="ECO:0000313" key="2">
    <source>
        <dbReference type="EMBL" id="AAS88255.1"/>
    </source>
</evidence>
<dbReference type="Pfam" id="PF05596">
    <property type="entry name" value="Taeniidae_ag"/>
    <property type="match status" value="1"/>
</dbReference>
<dbReference type="AlphaFoldDB" id="Q6Q0G5"/>